<dbReference type="NCBIfam" id="TIGR00256">
    <property type="entry name" value="D-aminoacyl-tRNA deacylase"/>
    <property type="match status" value="1"/>
</dbReference>
<reference evidence="3 4" key="1">
    <citation type="submission" date="2020-04" db="EMBL/GenBank/DDBJ databases">
        <title>Flammeovirga sp. SR4, a novel species isolated from seawater.</title>
        <authorList>
            <person name="Wang X."/>
        </authorList>
    </citation>
    <scope>NUCLEOTIDE SEQUENCE [LARGE SCALE GENOMIC DNA]</scope>
    <source>
        <strain evidence="3 4">ATCC 23126</strain>
    </source>
</reference>
<evidence type="ECO:0000256" key="1">
    <source>
        <dbReference type="ARBA" id="ARBA00009673"/>
    </source>
</evidence>
<dbReference type="GO" id="GO:0043908">
    <property type="term" value="F:Ser(Gly)-tRNA(Ala) hydrolase activity"/>
    <property type="evidence" value="ECO:0007669"/>
    <property type="project" value="UniProtKB-UniRule"/>
</dbReference>
<evidence type="ECO:0000313" key="4">
    <source>
        <dbReference type="Proteomes" id="UP000576082"/>
    </source>
</evidence>
<keyword evidence="2" id="KW-0963">Cytoplasm</keyword>
<evidence type="ECO:0000313" key="3">
    <source>
        <dbReference type="EMBL" id="NME67261.1"/>
    </source>
</evidence>
<keyword evidence="4" id="KW-1185">Reference proteome</keyword>
<keyword evidence="2" id="KW-0694">RNA-binding</keyword>
<dbReference type="GO" id="GO:0019478">
    <property type="term" value="P:D-amino acid catabolic process"/>
    <property type="evidence" value="ECO:0007669"/>
    <property type="project" value="UniProtKB-UniRule"/>
</dbReference>
<comment type="caution">
    <text evidence="3">The sequence shown here is derived from an EMBL/GenBank/DDBJ whole genome shotgun (WGS) entry which is preliminary data.</text>
</comment>
<keyword evidence="2 3" id="KW-0378">Hydrolase</keyword>
<comment type="subcellular location">
    <subcellularLocation>
        <location evidence="2">Cytoplasm</location>
    </subcellularLocation>
</comment>
<dbReference type="FunFam" id="3.50.80.10:FF:000001">
    <property type="entry name" value="D-aminoacyl-tRNA deacylase"/>
    <property type="match status" value="1"/>
</dbReference>
<comment type="catalytic activity">
    <reaction evidence="2">
        <text>glycyl-tRNA(Ala) + H2O = tRNA(Ala) + glycine + H(+)</text>
        <dbReference type="Rhea" id="RHEA:53744"/>
        <dbReference type="Rhea" id="RHEA-COMP:9657"/>
        <dbReference type="Rhea" id="RHEA-COMP:13640"/>
        <dbReference type="ChEBI" id="CHEBI:15377"/>
        <dbReference type="ChEBI" id="CHEBI:15378"/>
        <dbReference type="ChEBI" id="CHEBI:57305"/>
        <dbReference type="ChEBI" id="CHEBI:78442"/>
        <dbReference type="ChEBI" id="CHEBI:78522"/>
    </reaction>
</comment>
<dbReference type="GO" id="GO:0106026">
    <property type="term" value="F:Gly-tRNA(Ala) deacylase activity"/>
    <property type="evidence" value="ECO:0007669"/>
    <property type="project" value="UniProtKB-UniRule"/>
</dbReference>
<proteinExistence type="inferred from homology"/>
<feature type="short sequence motif" description="Gly-cisPro motif, important for rejection of L-amino acids" evidence="2">
    <location>
        <begin position="138"/>
        <end position="139"/>
    </location>
</feature>
<gene>
    <name evidence="2" type="primary">dtd</name>
    <name evidence="3" type="ORF">HHU12_04735</name>
</gene>
<dbReference type="InterPro" id="IPR023509">
    <property type="entry name" value="DTD-like_sf"/>
</dbReference>
<protein>
    <recommendedName>
        <fullName evidence="2">D-aminoacyl-tRNA deacylase</fullName>
        <shortName evidence="2">DTD</shortName>
        <ecNumber evidence="2">3.1.1.96</ecNumber>
    </recommendedName>
    <alternativeName>
        <fullName evidence="2">Gly-tRNA(Ala) deacylase</fullName>
        <ecNumber evidence="2">3.1.1.-</ecNumber>
    </alternativeName>
</protein>
<name>A0A7X9RSM3_9BACT</name>
<dbReference type="SUPFAM" id="SSF69500">
    <property type="entry name" value="DTD-like"/>
    <property type="match status" value="1"/>
</dbReference>
<comment type="subunit">
    <text evidence="2">Homodimer.</text>
</comment>
<comment type="domain">
    <text evidence="2">A Gly-cisPro motif from one monomer fits into the active site of the other monomer to allow specific chiral rejection of L-amino acids.</text>
</comment>
<sequence>MNAVLQRVSFAKVEVGGNVIGEIEKGLMILLGVSHDDEKEDLQWLAKKIVGMRIFSDEEGKMNKSVQDVVGNILLISQFTLQASTKKGNRPSYIGAAHPDKAIPLYEEMIATLSDLTGKKIETGEFGADMQVSLLNDGPVTIFIDSKDKK</sequence>
<organism evidence="3 4">
    <name type="scientific">Flammeovirga aprica JL-4</name>
    <dbReference type="NCBI Taxonomy" id="694437"/>
    <lineage>
        <taxon>Bacteria</taxon>
        <taxon>Pseudomonadati</taxon>
        <taxon>Bacteroidota</taxon>
        <taxon>Cytophagia</taxon>
        <taxon>Cytophagales</taxon>
        <taxon>Flammeovirgaceae</taxon>
        <taxon>Flammeovirga</taxon>
    </lineage>
</organism>
<comment type="similarity">
    <text evidence="1 2">Belongs to the DTD family.</text>
</comment>
<dbReference type="RefSeq" id="WP_169655488.1">
    <property type="nucleotide sequence ID" value="NZ_JABANE010000009.1"/>
</dbReference>
<dbReference type="EMBL" id="JABANE010000009">
    <property type="protein sequence ID" value="NME67261.1"/>
    <property type="molecule type" value="Genomic_DNA"/>
</dbReference>
<comment type="function">
    <text evidence="2">An aminoacyl-tRNA editing enzyme that deacylates mischarged D-aminoacyl-tRNAs. Also deacylates mischarged glycyl-tRNA(Ala), protecting cells against glycine mischarging by AlaRS. Acts via tRNA-based rather than protein-based catalysis; rejects L-amino acids rather than detecting D-amino acids in the active site. By recycling D-aminoacyl-tRNA to D-amino acids and free tRNA molecules, this enzyme counteracts the toxicity associated with the formation of D-aminoacyl-tRNA entities in vivo and helps enforce protein L-homochirality.</text>
</comment>
<dbReference type="EC" id="3.1.1.96" evidence="2"/>
<dbReference type="AlphaFoldDB" id="A0A7X9RSM3"/>
<evidence type="ECO:0000256" key="2">
    <source>
        <dbReference type="HAMAP-Rule" id="MF_00518"/>
    </source>
</evidence>
<dbReference type="CDD" id="cd00563">
    <property type="entry name" value="Dtyr_deacylase"/>
    <property type="match status" value="1"/>
</dbReference>
<dbReference type="HAMAP" id="MF_00518">
    <property type="entry name" value="Deacylase_Dtd"/>
    <property type="match status" value="1"/>
</dbReference>
<dbReference type="PANTHER" id="PTHR10472">
    <property type="entry name" value="D-TYROSYL-TRNA TYR DEACYLASE"/>
    <property type="match status" value="1"/>
</dbReference>
<keyword evidence="2" id="KW-0820">tRNA-binding</keyword>
<dbReference type="EC" id="3.1.1.-" evidence="2"/>
<dbReference type="Pfam" id="PF02580">
    <property type="entry name" value="Tyr_Deacylase"/>
    <property type="match status" value="1"/>
</dbReference>
<dbReference type="InterPro" id="IPR003732">
    <property type="entry name" value="Daa-tRNA_deacyls_DTD"/>
</dbReference>
<accession>A0A7X9RSM3</accession>
<dbReference type="GO" id="GO:0051500">
    <property type="term" value="F:D-tyrosyl-tRNA(Tyr) deacylase activity"/>
    <property type="evidence" value="ECO:0007669"/>
    <property type="project" value="TreeGrafter"/>
</dbReference>
<comment type="catalytic activity">
    <reaction evidence="2">
        <text>a D-aminoacyl-tRNA + H2O = a tRNA + a D-alpha-amino acid + H(+)</text>
        <dbReference type="Rhea" id="RHEA:13953"/>
        <dbReference type="Rhea" id="RHEA-COMP:10123"/>
        <dbReference type="Rhea" id="RHEA-COMP:10124"/>
        <dbReference type="ChEBI" id="CHEBI:15377"/>
        <dbReference type="ChEBI" id="CHEBI:15378"/>
        <dbReference type="ChEBI" id="CHEBI:59871"/>
        <dbReference type="ChEBI" id="CHEBI:78442"/>
        <dbReference type="ChEBI" id="CHEBI:79333"/>
        <dbReference type="EC" id="3.1.1.96"/>
    </reaction>
</comment>
<dbReference type="PANTHER" id="PTHR10472:SF5">
    <property type="entry name" value="D-AMINOACYL-TRNA DEACYLASE 1"/>
    <property type="match status" value="1"/>
</dbReference>
<dbReference type="Proteomes" id="UP000576082">
    <property type="component" value="Unassembled WGS sequence"/>
</dbReference>
<dbReference type="Gene3D" id="3.50.80.10">
    <property type="entry name" value="D-tyrosyl-tRNA(Tyr) deacylase"/>
    <property type="match status" value="1"/>
</dbReference>
<dbReference type="GO" id="GO:0000049">
    <property type="term" value="F:tRNA binding"/>
    <property type="evidence" value="ECO:0007669"/>
    <property type="project" value="UniProtKB-UniRule"/>
</dbReference>
<dbReference type="GO" id="GO:0005737">
    <property type="term" value="C:cytoplasm"/>
    <property type="evidence" value="ECO:0007669"/>
    <property type="project" value="UniProtKB-SubCell"/>
</dbReference>